<reference evidence="11 12" key="1">
    <citation type="submission" date="2019-07" db="EMBL/GenBank/DDBJ databases">
        <title>Genomic Encyclopedia of Archaeal and Bacterial Type Strains, Phase II (KMG-II): from individual species to whole genera.</title>
        <authorList>
            <person name="Goeker M."/>
        </authorList>
    </citation>
    <scope>NUCLEOTIDE SEQUENCE [LARGE SCALE GENOMIC DNA]</scope>
    <source>
        <strain evidence="11 12">ATCC BAA-1139</strain>
    </source>
</reference>
<feature type="transmembrane region" description="Helical" evidence="10">
    <location>
        <begin position="359"/>
        <end position="379"/>
    </location>
</feature>
<dbReference type="PRINTS" id="PR00762">
    <property type="entry name" value="CLCHANNEL"/>
</dbReference>
<feature type="transmembrane region" description="Helical" evidence="10">
    <location>
        <begin position="21"/>
        <end position="54"/>
    </location>
</feature>
<evidence type="ECO:0000256" key="4">
    <source>
        <dbReference type="ARBA" id="ARBA00022989"/>
    </source>
</evidence>
<dbReference type="SUPFAM" id="SSF54631">
    <property type="entry name" value="CBS-domain pair"/>
    <property type="match status" value="1"/>
</dbReference>
<keyword evidence="6 10" id="KW-0472">Membrane</keyword>
<keyword evidence="4 10" id="KW-1133">Transmembrane helix</keyword>
<evidence type="ECO:0000256" key="7">
    <source>
        <dbReference type="ARBA" id="ARBA00023173"/>
    </source>
</evidence>
<keyword evidence="5" id="KW-0406">Ion transport</keyword>
<gene>
    <name evidence="11" type="ORF">JN12_03309</name>
</gene>
<evidence type="ECO:0000256" key="9">
    <source>
        <dbReference type="ARBA" id="ARBA00023303"/>
    </source>
</evidence>
<dbReference type="PANTHER" id="PTHR43427:SF6">
    <property type="entry name" value="CHLORIDE CHANNEL PROTEIN CLC-E"/>
    <property type="match status" value="1"/>
</dbReference>
<dbReference type="InterPro" id="IPR014743">
    <property type="entry name" value="Cl-channel_core"/>
</dbReference>
<keyword evidence="8" id="KW-0868">Chloride</keyword>
<keyword evidence="2" id="KW-0813">Transport</keyword>
<protein>
    <submittedName>
        <fullName evidence="11">CIC family chloride channel protein</fullName>
    </submittedName>
</protein>
<organism evidence="11 12">
    <name type="scientific">Geobacter argillaceus</name>
    <dbReference type="NCBI Taxonomy" id="345631"/>
    <lineage>
        <taxon>Bacteria</taxon>
        <taxon>Pseudomonadati</taxon>
        <taxon>Thermodesulfobacteriota</taxon>
        <taxon>Desulfuromonadia</taxon>
        <taxon>Geobacterales</taxon>
        <taxon>Geobacteraceae</taxon>
        <taxon>Geobacter</taxon>
    </lineage>
</organism>
<dbReference type="GO" id="GO:0034707">
    <property type="term" value="C:chloride channel complex"/>
    <property type="evidence" value="ECO:0007669"/>
    <property type="project" value="UniProtKB-KW"/>
</dbReference>
<dbReference type="PANTHER" id="PTHR43427">
    <property type="entry name" value="CHLORIDE CHANNEL PROTEIN CLC-E"/>
    <property type="match status" value="1"/>
</dbReference>
<feature type="transmembrane region" description="Helical" evidence="10">
    <location>
        <begin position="422"/>
        <end position="442"/>
    </location>
</feature>
<dbReference type="Proteomes" id="UP000319449">
    <property type="component" value="Unassembled WGS sequence"/>
</dbReference>
<evidence type="ECO:0000256" key="6">
    <source>
        <dbReference type="ARBA" id="ARBA00023136"/>
    </source>
</evidence>
<dbReference type="SUPFAM" id="SSF81340">
    <property type="entry name" value="Clc chloride channel"/>
    <property type="match status" value="1"/>
</dbReference>
<dbReference type="CDD" id="cd00400">
    <property type="entry name" value="Voltage_gated_ClC"/>
    <property type="match status" value="1"/>
</dbReference>
<feature type="transmembrane region" description="Helical" evidence="10">
    <location>
        <begin position="209"/>
        <end position="228"/>
    </location>
</feature>
<dbReference type="Gene3D" id="1.10.3080.10">
    <property type="entry name" value="Clc chloride channel"/>
    <property type="match status" value="1"/>
</dbReference>
<dbReference type="AlphaFoldDB" id="A0A562VFH7"/>
<evidence type="ECO:0000256" key="8">
    <source>
        <dbReference type="ARBA" id="ARBA00023214"/>
    </source>
</evidence>
<keyword evidence="3 10" id="KW-0812">Transmembrane</keyword>
<comment type="caution">
    <text evidence="11">The sequence shown here is derived from an EMBL/GenBank/DDBJ whole genome shotgun (WGS) entry which is preliminary data.</text>
</comment>
<accession>A0A562VFH7</accession>
<feature type="transmembrane region" description="Helical" evidence="10">
    <location>
        <begin position="249"/>
        <end position="268"/>
    </location>
</feature>
<comment type="subcellular location">
    <subcellularLocation>
        <location evidence="1">Membrane</location>
        <topology evidence="1">Multi-pass membrane protein</topology>
    </subcellularLocation>
</comment>
<evidence type="ECO:0000313" key="11">
    <source>
        <dbReference type="EMBL" id="TWJ16554.1"/>
    </source>
</evidence>
<evidence type="ECO:0000256" key="3">
    <source>
        <dbReference type="ARBA" id="ARBA00022692"/>
    </source>
</evidence>
<name>A0A562VFH7_9BACT</name>
<evidence type="ECO:0000256" key="10">
    <source>
        <dbReference type="SAM" id="Phobius"/>
    </source>
</evidence>
<evidence type="ECO:0000256" key="5">
    <source>
        <dbReference type="ARBA" id="ARBA00023065"/>
    </source>
</evidence>
<dbReference type="InterPro" id="IPR001807">
    <property type="entry name" value="ClC"/>
</dbReference>
<keyword evidence="12" id="KW-1185">Reference proteome</keyword>
<dbReference type="InterPro" id="IPR050368">
    <property type="entry name" value="ClC-type_chloride_channel"/>
</dbReference>
<feature type="transmembrane region" description="Helical" evidence="10">
    <location>
        <begin position="391"/>
        <end position="416"/>
    </location>
</feature>
<feature type="transmembrane region" description="Helical" evidence="10">
    <location>
        <begin position="172"/>
        <end position="197"/>
    </location>
</feature>
<dbReference type="EMBL" id="VLLN01000026">
    <property type="protein sequence ID" value="TWJ16554.1"/>
    <property type="molecule type" value="Genomic_DNA"/>
</dbReference>
<evidence type="ECO:0000256" key="2">
    <source>
        <dbReference type="ARBA" id="ARBA00022448"/>
    </source>
</evidence>
<dbReference type="InterPro" id="IPR046342">
    <property type="entry name" value="CBS_dom_sf"/>
</dbReference>
<proteinExistence type="predicted"/>
<feature type="transmembrane region" description="Helical" evidence="10">
    <location>
        <begin position="74"/>
        <end position="94"/>
    </location>
</feature>
<feature type="transmembrane region" description="Helical" evidence="10">
    <location>
        <begin position="288"/>
        <end position="305"/>
    </location>
</feature>
<evidence type="ECO:0000256" key="1">
    <source>
        <dbReference type="ARBA" id="ARBA00004141"/>
    </source>
</evidence>
<evidence type="ECO:0000313" key="12">
    <source>
        <dbReference type="Proteomes" id="UP000319449"/>
    </source>
</evidence>
<sequence>MYRGHKQWGTAMSEHVEKKEYGLFVLALLSFITGIIAGCGAYLFRALIALFHNLFFNRTLSLSYDANVHTAPSPWGVFIVLVPVVGAVCVVYLVKNYAPEAKGHGVPEVMDAIYYNKGIIRPTVAVVKSLASALSIGSGGSVGREGPIAQIGSAFGSTLGQLLRMNPWQCNVLIASGAGGGIAATFNTPLGGLLFAIEILLYEVSVRTLVPVFIATATATYIGQLFFGTYPAFRIPDLETPFFHLDKPVVLFAYVGLGIALGVVSTAYIRAVYGFEDLFENHLPGNDYFRHITGMLLVGLMFMMLQRYSGHYYIEGVGYAAIQDILSMTLHGAGFLLLLLAMKLVATALTIGSGGSGGIFSPSLFIGAAFGGAYGIMLNHFFPELGISPPAFALAGMAGLVGGATGAALTAIVMIQEMTLDYSVVIPVTITVAVCFGIRKLLCRESIYTMKLVRRGHFMPEALHSTIQNLIRAEEIMETRFTRIPATLTVKELAEMVRNEPEARWFLIMKAEKLIGLLSREAALESAVIQAAAGLVETLPSLSFIVVEKDVQFYSIIVRMRLANASVAIVVHGEGGASKNLVGIIGEEQVAKTISKGTESFPVFTGIT</sequence>
<dbReference type="Pfam" id="PF00654">
    <property type="entry name" value="Voltage_CLC"/>
    <property type="match status" value="1"/>
</dbReference>
<dbReference type="GO" id="GO:0005254">
    <property type="term" value="F:chloride channel activity"/>
    <property type="evidence" value="ECO:0007669"/>
    <property type="project" value="UniProtKB-KW"/>
</dbReference>
<keyword evidence="7" id="KW-0869">Chloride channel</keyword>
<keyword evidence="9" id="KW-0407">Ion channel</keyword>